<organism evidence="3 4">
    <name type="scientific">Pararge aegeria aegeria</name>
    <dbReference type="NCBI Taxonomy" id="348720"/>
    <lineage>
        <taxon>Eukaryota</taxon>
        <taxon>Metazoa</taxon>
        <taxon>Ecdysozoa</taxon>
        <taxon>Arthropoda</taxon>
        <taxon>Hexapoda</taxon>
        <taxon>Insecta</taxon>
        <taxon>Pterygota</taxon>
        <taxon>Neoptera</taxon>
        <taxon>Endopterygota</taxon>
        <taxon>Lepidoptera</taxon>
        <taxon>Glossata</taxon>
        <taxon>Ditrysia</taxon>
        <taxon>Papilionoidea</taxon>
        <taxon>Nymphalidae</taxon>
        <taxon>Satyrinae</taxon>
        <taxon>Satyrini</taxon>
        <taxon>Parargina</taxon>
        <taxon>Pararge</taxon>
    </lineage>
</organism>
<name>A0A8S4QLC5_9NEOP</name>
<evidence type="ECO:0000313" key="3">
    <source>
        <dbReference type="EMBL" id="CAH2211719.1"/>
    </source>
</evidence>
<gene>
    <name evidence="3" type="primary">jg9188</name>
    <name evidence="3" type="ORF">PAEG_LOCUS3429</name>
</gene>
<dbReference type="InterPro" id="IPR012340">
    <property type="entry name" value="NA-bd_OB-fold"/>
</dbReference>
<dbReference type="GO" id="GO:0000175">
    <property type="term" value="F:3'-5'-RNA exonuclease activity"/>
    <property type="evidence" value="ECO:0007669"/>
    <property type="project" value="TreeGrafter"/>
</dbReference>
<proteinExistence type="predicted"/>
<reference evidence="3" key="1">
    <citation type="submission" date="2022-03" db="EMBL/GenBank/DDBJ databases">
        <authorList>
            <person name="Lindestad O."/>
        </authorList>
    </citation>
    <scope>NUCLEOTIDE SEQUENCE</scope>
</reference>
<accession>A0A8S4QLC5</accession>
<dbReference type="InterPro" id="IPR050180">
    <property type="entry name" value="RNR_Ribonuclease"/>
</dbReference>
<feature type="non-terminal residue" evidence="3">
    <location>
        <position position="1"/>
    </location>
</feature>
<dbReference type="InterPro" id="IPR001900">
    <property type="entry name" value="RNase_II/R"/>
</dbReference>
<keyword evidence="1" id="KW-0732">Signal</keyword>
<sequence length="113" mass="12522">MGMNLLLLSYSEAVLACLPANDWTIPEEEIKKRVDLRSVCVCSVDPPGCTDIDDALHARPLLTKTTDGLKQYDVGVHIADVTYFVRPNTALDKEAASRSTTVYLVDRRIDMVP</sequence>
<dbReference type="GO" id="GO:0000177">
    <property type="term" value="C:cytoplasmic exosome (RNase complex)"/>
    <property type="evidence" value="ECO:0007669"/>
    <property type="project" value="TreeGrafter"/>
</dbReference>
<dbReference type="Pfam" id="PF00773">
    <property type="entry name" value="RNB"/>
    <property type="match status" value="1"/>
</dbReference>
<dbReference type="PANTHER" id="PTHR23355:SF35">
    <property type="entry name" value="EXOSOME COMPLEX EXONUCLEASE RRP44"/>
    <property type="match status" value="1"/>
</dbReference>
<protein>
    <submittedName>
        <fullName evidence="3">Jg9188 protein</fullName>
    </submittedName>
</protein>
<dbReference type="GO" id="GO:0003723">
    <property type="term" value="F:RNA binding"/>
    <property type="evidence" value="ECO:0007669"/>
    <property type="project" value="InterPro"/>
</dbReference>
<keyword evidence="4" id="KW-1185">Reference proteome</keyword>
<dbReference type="OrthoDB" id="372421at2759"/>
<dbReference type="GO" id="GO:0004519">
    <property type="term" value="F:endonuclease activity"/>
    <property type="evidence" value="ECO:0007669"/>
    <property type="project" value="TreeGrafter"/>
</dbReference>
<feature type="signal peptide" evidence="1">
    <location>
        <begin position="1"/>
        <end position="16"/>
    </location>
</feature>
<feature type="domain" description="RNB" evidence="2">
    <location>
        <begin position="33"/>
        <end position="113"/>
    </location>
</feature>
<dbReference type="Proteomes" id="UP000838756">
    <property type="component" value="Unassembled WGS sequence"/>
</dbReference>
<dbReference type="GO" id="GO:0016075">
    <property type="term" value="P:rRNA catabolic process"/>
    <property type="evidence" value="ECO:0007669"/>
    <property type="project" value="TreeGrafter"/>
</dbReference>
<dbReference type="PANTHER" id="PTHR23355">
    <property type="entry name" value="RIBONUCLEASE"/>
    <property type="match status" value="1"/>
</dbReference>
<dbReference type="GO" id="GO:0000176">
    <property type="term" value="C:nuclear exosome (RNase complex)"/>
    <property type="evidence" value="ECO:0007669"/>
    <property type="project" value="TreeGrafter"/>
</dbReference>
<dbReference type="AlphaFoldDB" id="A0A8S4QLC5"/>
<evidence type="ECO:0000256" key="1">
    <source>
        <dbReference type="SAM" id="SignalP"/>
    </source>
</evidence>
<dbReference type="GO" id="GO:0071031">
    <property type="term" value="P:nuclear mRNA surveillance of mRNA 3'-end processing"/>
    <property type="evidence" value="ECO:0007669"/>
    <property type="project" value="TreeGrafter"/>
</dbReference>
<evidence type="ECO:0000313" key="4">
    <source>
        <dbReference type="Proteomes" id="UP000838756"/>
    </source>
</evidence>
<feature type="chain" id="PRO_5035908216" evidence="1">
    <location>
        <begin position="17"/>
        <end position="113"/>
    </location>
</feature>
<dbReference type="EMBL" id="CAKXAJ010010999">
    <property type="protein sequence ID" value="CAH2211719.1"/>
    <property type="molecule type" value="Genomic_DNA"/>
</dbReference>
<dbReference type="SUPFAM" id="SSF50249">
    <property type="entry name" value="Nucleic acid-binding proteins"/>
    <property type="match status" value="1"/>
</dbReference>
<comment type="caution">
    <text evidence="3">The sequence shown here is derived from an EMBL/GenBank/DDBJ whole genome shotgun (WGS) entry which is preliminary data.</text>
</comment>
<evidence type="ECO:0000259" key="2">
    <source>
        <dbReference type="Pfam" id="PF00773"/>
    </source>
</evidence>